<dbReference type="OrthoDB" id="653949at2"/>
<dbReference type="Pfam" id="PF18174">
    <property type="entry name" value="HU-CCDC81_bac_1"/>
    <property type="match status" value="1"/>
</dbReference>
<dbReference type="RefSeq" id="WP_111369972.1">
    <property type="nucleotide sequence ID" value="NZ_CP029480.1"/>
</dbReference>
<evidence type="ECO:0008006" key="6">
    <source>
        <dbReference type="Google" id="ProtNLM"/>
    </source>
</evidence>
<dbReference type="InterPro" id="IPR040495">
    <property type="entry name" value="HU-CCDC81_bac_1"/>
</dbReference>
<dbReference type="InterPro" id="IPR036680">
    <property type="entry name" value="SPOR-like_sf"/>
</dbReference>
<feature type="domain" description="SPOR" evidence="2">
    <location>
        <begin position="268"/>
        <end position="307"/>
    </location>
</feature>
<keyword evidence="1" id="KW-1133">Transmembrane helix</keyword>
<dbReference type="InterPro" id="IPR007730">
    <property type="entry name" value="SPOR-like_dom"/>
</dbReference>
<evidence type="ECO:0000259" key="2">
    <source>
        <dbReference type="Pfam" id="PF05036"/>
    </source>
</evidence>
<dbReference type="Pfam" id="PF05036">
    <property type="entry name" value="SPOR"/>
    <property type="match status" value="1"/>
</dbReference>
<organism evidence="4 5">
    <name type="scientific">Arcticibacterium luteifluviistationis</name>
    <dbReference type="NCBI Taxonomy" id="1784714"/>
    <lineage>
        <taxon>Bacteria</taxon>
        <taxon>Pseudomonadati</taxon>
        <taxon>Bacteroidota</taxon>
        <taxon>Cytophagia</taxon>
        <taxon>Cytophagales</taxon>
        <taxon>Leadbetterellaceae</taxon>
        <taxon>Arcticibacterium</taxon>
    </lineage>
</organism>
<dbReference type="SUPFAM" id="SSF110997">
    <property type="entry name" value="Sporulation related repeat"/>
    <property type="match status" value="1"/>
</dbReference>
<accession>A0A2Z4G739</accession>
<keyword evidence="1" id="KW-0812">Transmembrane</keyword>
<dbReference type="KEGG" id="als:DJ013_01195"/>
<feature type="domain" description="CCDC81-like prokaryotic HU" evidence="3">
    <location>
        <begin position="1"/>
        <end position="58"/>
    </location>
</feature>
<proteinExistence type="predicted"/>
<name>A0A2Z4G739_9BACT</name>
<evidence type="ECO:0000313" key="4">
    <source>
        <dbReference type="EMBL" id="AWV96870.1"/>
    </source>
</evidence>
<dbReference type="GO" id="GO:0042834">
    <property type="term" value="F:peptidoglycan binding"/>
    <property type="evidence" value="ECO:0007669"/>
    <property type="project" value="InterPro"/>
</dbReference>
<gene>
    <name evidence="4" type="ORF">DJ013_01195</name>
</gene>
<protein>
    <recommendedName>
        <fullName evidence="6">SPOR domain-containing protein</fullName>
    </recommendedName>
</protein>
<dbReference type="Gene3D" id="3.30.70.1070">
    <property type="entry name" value="Sporulation related repeat"/>
    <property type="match status" value="1"/>
</dbReference>
<reference evidence="4 5" key="1">
    <citation type="submission" date="2018-05" db="EMBL/GenBank/DDBJ databases">
        <title>Complete genome sequence of Arcticibacterium luteifluviistationis SM1504T, a cytophagaceae bacterium isolated from Arctic surface seawater.</title>
        <authorList>
            <person name="Li Y."/>
            <person name="Qin Q.-L."/>
        </authorList>
    </citation>
    <scope>NUCLEOTIDE SEQUENCE [LARGE SCALE GENOMIC DNA]</scope>
    <source>
        <strain evidence="4 5">SM1504</strain>
    </source>
</reference>
<keyword evidence="5" id="KW-1185">Reference proteome</keyword>
<dbReference type="Proteomes" id="UP000249873">
    <property type="component" value="Chromosome"/>
</dbReference>
<sequence length="342" mass="38969">MINFDKYLRELLYEEDFFIVPSLGAFIATFTQAEITEEGKLIEPTKSFDFNGLLHSDDNDKFINYVKAKENISKGEVIDQLKNYLLQFKSGLAANGKMVLADVCTIKVSEQGSFEGEFDPELNYYAKPSFSETVIPISTHQRIRDEISHYPTVQGEELSEQQENAEYTGDLEYEEDERRNKWLKYLLYLIPLFLILGSLYYVILYKPFASKTETSVSFEEKDSTEVLSEIYADSVYIDADGEIDENVNPADVIEEIKDGLIAQEEKVFQVSAGLFSNKENAEKLVARMEAAGFNAEIKIVNGMRRVYVPVNGIDDAEIMSNKIEQFTGDKSVYFDENGISNR</sequence>
<dbReference type="AlphaFoldDB" id="A0A2Z4G739"/>
<evidence type="ECO:0000313" key="5">
    <source>
        <dbReference type="Proteomes" id="UP000249873"/>
    </source>
</evidence>
<feature type="transmembrane region" description="Helical" evidence="1">
    <location>
        <begin position="185"/>
        <end position="205"/>
    </location>
</feature>
<evidence type="ECO:0000256" key="1">
    <source>
        <dbReference type="SAM" id="Phobius"/>
    </source>
</evidence>
<keyword evidence="1" id="KW-0472">Membrane</keyword>
<dbReference type="EMBL" id="CP029480">
    <property type="protein sequence ID" value="AWV96870.1"/>
    <property type="molecule type" value="Genomic_DNA"/>
</dbReference>
<evidence type="ECO:0000259" key="3">
    <source>
        <dbReference type="Pfam" id="PF18174"/>
    </source>
</evidence>